<evidence type="ECO:0000313" key="2">
    <source>
        <dbReference type="Proteomes" id="UP000000292"/>
    </source>
</evidence>
<protein>
    <submittedName>
        <fullName evidence="1">Uncharacterized protein</fullName>
    </submittedName>
</protein>
<dbReference type="KEGG" id="aad:TC41_2382"/>
<dbReference type="AlphaFoldDB" id="F8IGK2"/>
<reference evidence="1 2" key="1">
    <citation type="journal article" date="2011" name="J. Bacteriol.">
        <title>Complete Genome Sequence of Alicyclobacillus acidocaldarius Strain Tc-4-1.</title>
        <authorList>
            <person name="Chen Y."/>
            <person name="He Y."/>
            <person name="Zhang B."/>
            <person name="Yang J."/>
            <person name="Li W."/>
            <person name="Dong Z."/>
            <person name="Hu S."/>
        </authorList>
    </citation>
    <scope>NUCLEOTIDE SEQUENCE [LARGE SCALE GENOMIC DNA]</scope>
    <source>
        <strain evidence="1 2">Tc-4-1</strain>
    </source>
</reference>
<dbReference type="EMBL" id="CP002902">
    <property type="protein sequence ID" value="AEJ44282.1"/>
    <property type="molecule type" value="Genomic_DNA"/>
</dbReference>
<name>F8IGK2_ALIAT</name>
<dbReference type="HOGENOM" id="CLU_2893902_0_0_9"/>
<dbReference type="Proteomes" id="UP000000292">
    <property type="component" value="Chromosome"/>
</dbReference>
<reference evidence="2" key="2">
    <citation type="submission" date="2011-06" db="EMBL/GenBank/DDBJ databases">
        <title>The complete genome sequence of Alicyclobacillus acidocaldarius sp. Tc-4-1.</title>
        <authorList>
            <person name="Chen Y."/>
            <person name="He Y."/>
            <person name="Dong Z."/>
            <person name="Hu S."/>
        </authorList>
    </citation>
    <scope>NUCLEOTIDE SEQUENCE [LARGE SCALE GENOMIC DNA]</scope>
    <source>
        <strain evidence="2">Tc-4-1</strain>
    </source>
</reference>
<proteinExistence type="predicted"/>
<gene>
    <name evidence="1" type="ordered locus">TC41_2382</name>
</gene>
<organism evidence="1 2">
    <name type="scientific">Alicyclobacillus acidocaldarius (strain Tc-4-1)</name>
    <name type="common">Bacillus acidocaldarius</name>
    <dbReference type="NCBI Taxonomy" id="1048834"/>
    <lineage>
        <taxon>Bacteria</taxon>
        <taxon>Bacillati</taxon>
        <taxon>Bacillota</taxon>
        <taxon>Bacilli</taxon>
        <taxon>Bacillales</taxon>
        <taxon>Alicyclobacillaceae</taxon>
        <taxon>Alicyclobacillus</taxon>
    </lineage>
</organism>
<sequence length="62" mass="7222">MDEMEVLAYTWLICLYVQETAAQCPYHQPRVELICRLNPFSEIKTEVCLTQLGVTNKIKSIF</sequence>
<accession>F8IGK2</accession>
<evidence type="ECO:0000313" key="1">
    <source>
        <dbReference type="EMBL" id="AEJ44282.1"/>
    </source>
</evidence>